<organism evidence="12 13">
    <name type="scientific">Desulfoluna limicola</name>
    <dbReference type="NCBI Taxonomy" id="2810562"/>
    <lineage>
        <taxon>Bacteria</taxon>
        <taxon>Pseudomonadati</taxon>
        <taxon>Thermodesulfobacteriota</taxon>
        <taxon>Desulfobacteria</taxon>
        <taxon>Desulfobacterales</taxon>
        <taxon>Desulfolunaceae</taxon>
        <taxon>Desulfoluna</taxon>
    </lineage>
</organism>
<evidence type="ECO:0000256" key="8">
    <source>
        <dbReference type="SAM" id="MobiDB-lite"/>
    </source>
</evidence>
<dbReference type="Proteomes" id="UP001320148">
    <property type="component" value="Chromosome"/>
</dbReference>
<feature type="domain" description="Helicase ATP-binding" evidence="9">
    <location>
        <begin position="32"/>
        <end position="205"/>
    </location>
</feature>
<dbReference type="InterPro" id="IPR011545">
    <property type="entry name" value="DEAD/DEAH_box_helicase_dom"/>
</dbReference>
<evidence type="ECO:0000256" key="5">
    <source>
        <dbReference type="ARBA" id="ARBA00038437"/>
    </source>
</evidence>
<dbReference type="PROSITE" id="PS00039">
    <property type="entry name" value="DEAD_ATP_HELICASE"/>
    <property type="match status" value="1"/>
</dbReference>
<feature type="short sequence motif" description="Q motif" evidence="6">
    <location>
        <begin position="1"/>
        <end position="29"/>
    </location>
</feature>
<dbReference type="InterPro" id="IPR050079">
    <property type="entry name" value="DEAD_box_RNA_helicase"/>
</dbReference>
<feature type="compositionally biased region" description="Low complexity" evidence="8">
    <location>
        <begin position="457"/>
        <end position="467"/>
    </location>
</feature>
<evidence type="ECO:0000313" key="13">
    <source>
        <dbReference type="Proteomes" id="UP001320148"/>
    </source>
</evidence>
<keyword evidence="1 7" id="KW-0547">Nucleotide-binding</keyword>
<dbReference type="CDD" id="cd18787">
    <property type="entry name" value="SF2_C_DEAD"/>
    <property type="match status" value="1"/>
</dbReference>
<evidence type="ECO:0000256" key="6">
    <source>
        <dbReference type="PROSITE-ProRule" id="PRU00552"/>
    </source>
</evidence>
<dbReference type="PROSITE" id="PS51194">
    <property type="entry name" value="HELICASE_CTER"/>
    <property type="match status" value="1"/>
</dbReference>
<evidence type="ECO:0000256" key="3">
    <source>
        <dbReference type="ARBA" id="ARBA00022806"/>
    </source>
</evidence>
<evidence type="ECO:0000313" key="12">
    <source>
        <dbReference type="EMBL" id="BCS96715.1"/>
    </source>
</evidence>
<keyword evidence="2 7" id="KW-0378">Hydrolase</keyword>
<dbReference type="InterPro" id="IPR044742">
    <property type="entry name" value="DEAD/DEAH_RhlB"/>
</dbReference>
<dbReference type="PROSITE" id="PS51195">
    <property type="entry name" value="Q_MOTIF"/>
    <property type="match status" value="1"/>
</dbReference>
<feature type="domain" description="DEAD-box RNA helicase Q" evidence="11">
    <location>
        <begin position="1"/>
        <end position="29"/>
    </location>
</feature>
<gene>
    <name evidence="12" type="primary">rhlE_2</name>
    <name evidence="12" type="ORF">DSLASN_23470</name>
</gene>
<evidence type="ECO:0000256" key="7">
    <source>
        <dbReference type="RuleBase" id="RU000492"/>
    </source>
</evidence>
<dbReference type="Gene3D" id="3.40.50.300">
    <property type="entry name" value="P-loop containing nucleotide triphosphate hydrolases"/>
    <property type="match status" value="2"/>
</dbReference>
<keyword evidence="13" id="KW-1185">Reference proteome</keyword>
<dbReference type="PANTHER" id="PTHR47959:SF13">
    <property type="entry name" value="ATP-DEPENDENT RNA HELICASE RHLE"/>
    <property type="match status" value="1"/>
</dbReference>
<dbReference type="InterPro" id="IPR027417">
    <property type="entry name" value="P-loop_NTPase"/>
</dbReference>
<feature type="compositionally biased region" description="Basic residues" evidence="8">
    <location>
        <begin position="414"/>
        <end position="423"/>
    </location>
</feature>
<reference evidence="12 13" key="1">
    <citation type="submission" date="2021-02" db="EMBL/GenBank/DDBJ databases">
        <title>Complete genome of Desulfoluna sp. strain ASN36.</title>
        <authorList>
            <person name="Takahashi A."/>
            <person name="Kojima H."/>
            <person name="Fukui M."/>
        </authorList>
    </citation>
    <scope>NUCLEOTIDE SEQUENCE [LARGE SCALE GENOMIC DNA]</scope>
    <source>
        <strain evidence="12 13">ASN36</strain>
    </source>
</reference>
<feature type="compositionally biased region" description="Low complexity" evidence="8">
    <location>
        <begin position="424"/>
        <end position="442"/>
    </location>
</feature>
<dbReference type="SMART" id="SM00490">
    <property type="entry name" value="HELICc"/>
    <property type="match status" value="1"/>
</dbReference>
<dbReference type="InterPro" id="IPR001650">
    <property type="entry name" value="Helicase_C-like"/>
</dbReference>
<keyword evidence="4 7" id="KW-0067">ATP-binding</keyword>
<dbReference type="RefSeq" id="WP_236893004.1">
    <property type="nucleotide sequence ID" value="NZ_AP024488.1"/>
</dbReference>
<comment type="similarity">
    <text evidence="5 7">Belongs to the DEAD box helicase family.</text>
</comment>
<dbReference type="InterPro" id="IPR014014">
    <property type="entry name" value="RNA_helicase_DEAD_Q_motif"/>
</dbReference>
<dbReference type="SMART" id="SM00487">
    <property type="entry name" value="DEXDc"/>
    <property type="match status" value="1"/>
</dbReference>
<evidence type="ECO:0000256" key="1">
    <source>
        <dbReference type="ARBA" id="ARBA00022741"/>
    </source>
</evidence>
<dbReference type="InterPro" id="IPR014001">
    <property type="entry name" value="Helicase_ATP-bd"/>
</dbReference>
<evidence type="ECO:0000256" key="4">
    <source>
        <dbReference type="ARBA" id="ARBA00022840"/>
    </source>
</evidence>
<dbReference type="EMBL" id="AP024488">
    <property type="protein sequence ID" value="BCS96715.1"/>
    <property type="molecule type" value="Genomic_DNA"/>
</dbReference>
<sequence length="475" mass="52247">MSFDQLGLRAELLKAVETKGYTTPTPIQSKAIPVILDGRDIFARAQTGTGKTDAFGLPLVEILSRGKSNGRHPRALVLTPTRELALQVGESIKALARRVSLRCTVVHGGVRIQPQIDRLKRGVDILVATPGRLLDLASLRHLNLLQIEFVVFDEADRMLDLGFNEEITEVINLMPYERRTMLFSATYTQEIRDLAAKMLRDPEHIEVTPKKTAAESVIQKVHLVEKTNKRPLLVHLITSGRWSRVLVFCRTKHGANKLTDKLTDHGISAAALHGNKSQSLRTRTLEEFKRGEIRILVATDVAARGLDISNLPFVVNYDMPSIPEDYVHRIGRTGRAGVSGIAVSLVSAEEKRFLDAIEALLKHKIPVEKVDGYTQGHDVPDFVLFRPGSTGGGKKVDKELQEIVEQRKESKQKSNTRKGKSKSSGKGPKAASKAGAKPGSKPRAGKKTGDAGKKPSRPASRSSQPSRPGKPRGRR</sequence>
<feature type="domain" description="Helicase C-terminal" evidence="10">
    <location>
        <begin position="219"/>
        <end position="378"/>
    </location>
</feature>
<dbReference type="PROSITE" id="PS51192">
    <property type="entry name" value="HELICASE_ATP_BIND_1"/>
    <property type="match status" value="1"/>
</dbReference>
<evidence type="ECO:0000259" key="11">
    <source>
        <dbReference type="PROSITE" id="PS51195"/>
    </source>
</evidence>
<dbReference type="Pfam" id="PF00271">
    <property type="entry name" value="Helicase_C"/>
    <property type="match status" value="1"/>
</dbReference>
<evidence type="ECO:0000256" key="2">
    <source>
        <dbReference type="ARBA" id="ARBA00022801"/>
    </source>
</evidence>
<dbReference type="PANTHER" id="PTHR47959">
    <property type="entry name" value="ATP-DEPENDENT RNA HELICASE RHLE-RELATED"/>
    <property type="match status" value="1"/>
</dbReference>
<dbReference type="SUPFAM" id="SSF52540">
    <property type="entry name" value="P-loop containing nucleoside triphosphate hydrolases"/>
    <property type="match status" value="1"/>
</dbReference>
<evidence type="ECO:0000259" key="9">
    <source>
        <dbReference type="PROSITE" id="PS51192"/>
    </source>
</evidence>
<feature type="region of interest" description="Disordered" evidence="8">
    <location>
        <begin position="405"/>
        <end position="475"/>
    </location>
</feature>
<dbReference type="GO" id="GO:0004386">
    <property type="term" value="F:helicase activity"/>
    <property type="evidence" value="ECO:0007669"/>
    <property type="project" value="UniProtKB-KW"/>
</dbReference>
<proteinExistence type="inferred from homology"/>
<accession>A0ABM7PHU9</accession>
<evidence type="ECO:0000259" key="10">
    <source>
        <dbReference type="PROSITE" id="PS51194"/>
    </source>
</evidence>
<dbReference type="InterPro" id="IPR000629">
    <property type="entry name" value="RNA-helicase_DEAD-box_CS"/>
</dbReference>
<dbReference type="CDD" id="cd00268">
    <property type="entry name" value="DEADc"/>
    <property type="match status" value="1"/>
</dbReference>
<dbReference type="Pfam" id="PF00270">
    <property type="entry name" value="DEAD"/>
    <property type="match status" value="1"/>
</dbReference>
<protein>
    <submittedName>
        <fullName evidence="12">ATP-dependent RNA helicase RhlE</fullName>
    </submittedName>
</protein>
<keyword evidence="3 7" id="KW-0347">Helicase</keyword>
<name>A0ABM7PHU9_9BACT</name>